<gene>
    <name evidence="3" type="ORF">SAMN04488123_102161</name>
</gene>
<protein>
    <submittedName>
        <fullName evidence="3">Carboxylesterase</fullName>
    </submittedName>
</protein>
<dbReference type="AlphaFoldDB" id="A0A1G8KKD7"/>
<dbReference type="OrthoDB" id="9800213at2"/>
<dbReference type="RefSeq" id="WP_090396077.1">
    <property type="nucleotide sequence ID" value="NZ_FNEN01000002.1"/>
</dbReference>
<dbReference type="SUPFAM" id="SSF53474">
    <property type="entry name" value="alpha/beta-Hydrolases"/>
    <property type="match status" value="1"/>
</dbReference>
<dbReference type="InterPro" id="IPR029058">
    <property type="entry name" value="AB_hydrolase_fold"/>
</dbReference>
<reference evidence="3 4" key="1">
    <citation type="submission" date="2016-10" db="EMBL/GenBank/DDBJ databases">
        <authorList>
            <person name="de Groot N.N."/>
        </authorList>
    </citation>
    <scope>NUCLEOTIDE SEQUENCE [LARGE SCALE GENOMIC DNA]</scope>
    <source>
        <strain evidence="3 4">DSM 21771</strain>
    </source>
</reference>
<dbReference type="InterPro" id="IPR012354">
    <property type="entry name" value="Esterase_lipase"/>
</dbReference>
<dbReference type="InterPro" id="IPR022742">
    <property type="entry name" value="Hydrolase_4"/>
</dbReference>
<accession>A0A1G8KKD7</accession>
<dbReference type="PIRSF" id="PIRSF017388">
    <property type="entry name" value="Esterase_lipase"/>
    <property type="match status" value="1"/>
</dbReference>
<dbReference type="GO" id="GO:0052689">
    <property type="term" value="F:carboxylic ester hydrolase activity"/>
    <property type="evidence" value="ECO:0007669"/>
    <property type="project" value="InterPro"/>
</dbReference>
<feature type="active site" description="Nucleophile" evidence="1">
    <location>
        <position position="94"/>
    </location>
</feature>
<feature type="active site" description="Charge relay system" evidence="1">
    <location>
        <position position="194"/>
    </location>
</feature>
<dbReference type="Pfam" id="PF12146">
    <property type="entry name" value="Hydrolase_4"/>
    <property type="match status" value="1"/>
</dbReference>
<dbReference type="Gene3D" id="3.40.50.1820">
    <property type="entry name" value="alpha/beta hydrolase"/>
    <property type="match status" value="1"/>
</dbReference>
<dbReference type="Proteomes" id="UP000198853">
    <property type="component" value="Unassembled WGS sequence"/>
</dbReference>
<feature type="active site" description="Charge relay system" evidence="1">
    <location>
        <position position="224"/>
    </location>
</feature>
<dbReference type="PANTHER" id="PTHR11614">
    <property type="entry name" value="PHOSPHOLIPASE-RELATED"/>
    <property type="match status" value="1"/>
</dbReference>
<organism evidence="3 4">
    <name type="scientific">Natribacillus halophilus</name>
    <dbReference type="NCBI Taxonomy" id="549003"/>
    <lineage>
        <taxon>Bacteria</taxon>
        <taxon>Bacillati</taxon>
        <taxon>Bacillota</taxon>
        <taxon>Bacilli</taxon>
        <taxon>Bacillales</taxon>
        <taxon>Bacillaceae</taxon>
        <taxon>Natribacillus</taxon>
    </lineage>
</organism>
<evidence type="ECO:0000313" key="3">
    <source>
        <dbReference type="EMBL" id="SDI43923.1"/>
    </source>
</evidence>
<feature type="domain" description="Serine aminopeptidase S33" evidence="2">
    <location>
        <begin position="17"/>
        <end position="227"/>
    </location>
</feature>
<dbReference type="EMBL" id="FNEN01000002">
    <property type="protein sequence ID" value="SDI43923.1"/>
    <property type="molecule type" value="Genomic_DNA"/>
</dbReference>
<name>A0A1G8KKD7_9BACI</name>
<sequence>MKIVPPKPFTFEGDNGRAVLLLHGFTGSTADVRMLGRFLQRNGYTAHAPLFPGHGVPPEELLETGPEDWWGAVEDAYHHLRERGFEQMAVCGLSLGGLFTLKVGYTFRVKGIAPMCAPAIANEEDQRLYNGLLQYAKEYKQYEKKDEDTIQKEMDTFKEQPLNVLSDIQGLIADIRDHLHEIEAPVDIVQAGQDERINPDSAQVIYEKVSSEQKHLQMYDDAPHVITLWKEKEKVYEHILAFLEGLDWE</sequence>
<proteinExistence type="predicted"/>
<keyword evidence="4" id="KW-1185">Reference proteome</keyword>
<evidence type="ECO:0000259" key="2">
    <source>
        <dbReference type="Pfam" id="PF12146"/>
    </source>
</evidence>
<dbReference type="InterPro" id="IPR051044">
    <property type="entry name" value="MAG_DAG_Lipase"/>
</dbReference>
<evidence type="ECO:0000256" key="1">
    <source>
        <dbReference type="PIRSR" id="PIRSR017388-1"/>
    </source>
</evidence>
<evidence type="ECO:0000313" key="4">
    <source>
        <dbReference type="Proteomes" id="UP000198853"/>
    </source>
</evidence>